<dbReference type="Proteomes" id="UP000225144">
    <property type="component" value="Genome"/>
</dbReference>
<reference evidence="1 2" key="1">
    <citation type="submission" date="2015-02" db="EMBL/GenBank/DDBJ databases">
        <title>Complete genome sequences of Edwardsiella bacteriophages, PEi20 and PEi26.</title>
        <authorList>
            <person name="Yasuike M."/>
            <person name="Nishiki I."/>
            <person name="Iwasaki Y."/>
            <person name="Nakamura Y."/>
            <person name="Fujiwara A."/>
            <person name="Hassan E.S."/>
            <person name="Mahmoud M.M."/>
            <person name="Kawato Y."/>
            <person name="Nagai S."/>
            <person name="Kobayashi T."/>
            <person name="Ototake M."/>
            <person name="Nakai T."/>
        </authorList>
    </citation>
    <scope>NUCLEOTIDE SEQUENCE [LARGE SCALE GENOMIC DNA]</scope>
</reference>
<sequence length="197" mass="21592">MAILKKLVEFIRAKFGSFVARNTTVEDQYTEAANTLIDRITQLKTSHVLSVNEEKRIRALAADKATLAESKEKEIKRLLANGSPVGTHAKLGLLYRRTAAALLAKADEYAGMRSEIEAKVVELDDARQDLAVKLEFIRETRSANALGIATADDVIEIAALTKVSVDETLMKVDTFHTAEPGTVTTDADVEEYLASLK</sequence>
<dbReference type="EMBL" id="AP014715">
    <property type="protein sequence ID" value="BAQ23097.1"/>
    <property type="molecule type" value="Genomic_DNA"/>
</dbReference>
<organism evidence="1 2">
    <name type="scientific">Edwardsiella phage PEi26</name>
    <dbReference type="NCBI Taxonomy" id="1608311"/>
    <lineage>
        <taxon>Viruses</taxon>
        <taxon>Duplodnaviria</taxon>
        <taxon>Heunggongvirae</taxon>
        <taxon>Uroviricota</taxon>
        <taxon>Caudoviricetes</taxon>
        <taxon>Pantevenvirales</taxon>
        <taxon>Straboviridae</taxon>
        <taxon>Tevenvirinae</taxon>
        <taxon>Kanagawavirus</taxon>
        <taxon>Kanagawavirus pei20</taxon>
    </lineage>
</organism>
<evidence type="ECO:0000313" key="1">
    <source>
        <dbReference type="EMBL" id="BAQ23097.1"/>
    </source>
</evidence>
<protein>
    <submittedName>
        <fullName evidence="1">Uncharacterized protein</fullName>
    </submittedName>
</protein>
<gene>
    <name evidence="1" type="primary">e.6</name>
</gene>
<proteinExistence type="predicted"/>
<evidence type="ECO:0000313" key="2">
    <source>
        <dbReference type="Proteomes" id="UP000225144"/>
    </source>
</evidence>
<name>A0A0B6VLK0_9CAUD</name>
<accession>A0A0B6VLK0</accession>